<evidence type="ECO:0000313" key="4">
    <source>
        <dbReference type="Proteomes" id="UP000298484"/>
    </source>
</evidence>
<sequence length="142" mass="16721">MDDKLKDLDLIDVLSERHLQLRKVIEQLWNTNSDMNLSNSEWFMMARIYQKQPTIAYVSRNVDISRQATHKLIKKLEEKGLVEVSNVRDNKKDKYIRLTDLGEACYEKNEALKADQERKIADNIGHEQFQLLNDILKADWGM</sequence>
<dbReference type="InterPro" id="IPR039422">
    <property type="entry name" value="MarR/SlyA-like"/>
</dbReference>
<dbReference type="InterPro" id="IPR036390">
    <property type="entry name" value="WH_DNA-bd_sf"/>
</dbReference>
<evidence type="ECO:0000259" key="2">
    <source>
        <dbReference type="PROSITE" id="PS50995"/>
    </source>
</evidence>
<protein>
    <submittedName>
        <fullName evidence="3">MarR family transcriptional regulator</fullName>
    </submittedName>
</protein>
<feature type="domain" description="HTH marR-type" evidence="2">
    <location>
        <begin position="7"/>
        <end position="141"/>
    </location>
</feature>
<keyword evidence="1" id="KW-0238">DNA-binding</keyword>
<accession>A0A4Y9A7N5</accession>
<dbReference type="GO" id="GO:0006950">
    <property type="term" value="P:response to stress"/>
    <property type="evidence" value="ECO:0007669"/>
    <property type="project" value="TreeGrafter"/>
</dbReference>
<dbReference type="OrthoDB" id="2404954at2"/>
<dbReference type="PANTHER" id="PTHR33164">
    <property type="entry name" value="TRANSCRIPTIONAL REGULATOR, MARR FAMILY"/>
    <property type="match status" value="1"/>
</dbReference>
<dbReference type="PANTHER" id="PTHR33164:SF43">
    <property type="entry name" value="HTH-TYPE TRANSCRIPTIONAL REPRESSOR YETL"/>
    <property type="match status" value="1"/>
</dbReference>
<dbReference type="SMART" id="SM00347">
    <property type="entry name" value="HTH_MARR"/>
    <property type="match status" value="1"/>
</dbReference>
<dbReference type="GO" id="GO:0003700">
    <property type="term" value="F:DNA-binding transcription factor activity"/>
    <property type="evidence" value="ECO:0007669"/>
    <property type="project" value="InterPro"/>
</dbReference>
<organism evidence="3 4">
    <name type="scientific">Lentibacillus salicampi</name>
    <dbReference type="NCBI Taxonomy" id="175306"/>
    <lineage>
        <taxon>Bacteria</taxon>
        <taxon>Bacillati</taxon>
        <taxon>Bacillota</taxon>
        <taxon>Bacilli</taxon>
        <taxon>Bacillales</taxon>
        <taxon>Bacillaceae</taxon>
        <taxon>Lentibacillus</taxon>
    </lineage>
</organism>
<dbReference type="InterPro" id="IPR036388">
    <property type="entry name" value="WH-like_DNA-bd_sf"/>
</dbReference>
<dbReference type="InterPro" id="IPR000835">
    <property type="entry name" value="HTH_MarR-typ"/>
</dbReference>
<dbReference type="Proteomes" id="UP000298484">
    <property type="component" value="Unassembled WGS sequence"/>
</dbReference>
<evidence type="ECO:0000256" key="1">
    <source>
        <dbReference type="ARBA" id="ARBA00023125"/>
    </source>
</evidence>
<dbReference type="SUPFAM" id="SSF46785">
    <property type="entry name" value="Winged helix' DNA-binding domain"/>
    <property type="match status" value="1"/>
</dbReference>
<proteinExistence type="predicted"/>
<comment type="caution">
    <text evidence="3">The sequence shown here is derived from an EMBL/GenBank/DDBJ whole genome shotgun (WGS) entry which is preliminary data.</text>
</comment>
<dbReference type="PROSITE" id="PS50995">
    <property type="entry name" value="HTH_MARR_2"/>
    <property type="match status" value="1"/>
</dbReference>
<keyword evidence="4" id="KW-1185">Reference proteome</keyword>
<dbReference type="AlphaFoldDB" id="A0A4Y9A7N5"/>
<reference evidence="3 4" key="1">
    <citation type="submission" date="2019-03" db="EMBL/GenBank/DDBJ databases">
        <title>Genome sequence of Lentibacillus salicampi ATCC BAA-719.</title>
        <authorList>
            <person name="Maclea K.S."/>
            <person name="Simoes Junior M."/>
        </authorList>
    </citation>
    <scope>NUCLEOTIDE SEQUENCE [LARGE SCALE GENOMIC DNA]</scope>
    <source>
        <strain evidence="3 4">ATCC BAA-719</strain>
    </source>
</reference>
<dbReference type="EMBL" id="SRHY01000069">
    <property type="protein sequence ID" value="TFJ91212.1"/>
    <property type="molecule type" value="Genomic_DNA"/>
</dbReference>
<name>A0A4Y9A7N5_9BACI</name>
<dbReference type="Pfam" id="PF13463">
    <property type="entry name" value="HTH_27"/>
    <property type="match status" value="1"/>
</dbReference>
<dbReference type="Gene3D" id="1.10.10.10">
    <property type="entry name" value="Winged helix-like DNA-binding domain superfamily/Winged helix DNA-binding domain"/>
    <property type="match status" value="1"/>
</dbReference>
<gene>
    <name evidence="3" type="ORF">E4U82_18905</name>
</gene>
<dbReference type="GO" id="GO:0003677">
    <property type="term" value="F:DNA binding"/>
    <property type="evidence" value="ECO:0007669"/>
    <property type="project" value="UniProtKB-KW"/>
</dbReference>
<evidence type="ECO:0000313" key="3">
    <source>
        <dbReference type="EMBL" id="TFJ91212.1"/>
    </source>
</evidence>